<protein>
    <submittedName>
        <fullName evidence="1">Uncharacterized protein</fullName>
    </submittedName>
</protein>
<gene>
    <name evidence="1" type="ORF">CYY_002510</name>
</gene>
<name>A0A8J4PYV6_9MYCE</name>
<dbReference type="Proteomes" id="UP000695562">
    <property type="component" value="Unassembled WGS sequence"/>
</dbReference>
<sequence>MVFSVWFSYEDDEVELEDLSNDTTVSAIRKMLHEGKIFRFPYGTSQTDLQIGKLIDQKFEKFKARNTLGDIQFKLGETLYVRVKK</sequence>
<evidence type="ECO:0000313" key="2">
    <source>
        <dbReference type="Proteomes" id="UP000695562"/>
    </source>
</evidence>
<dbReference type="EMBL" id="AJWJ01000069">
    <property type="protein sequence ID" value="KAF2076210.1"/>
    <property type="molecule type" value="Genomic_DNA"/>
</dbReference>
<organism evidence="1 2">
    <name type="scientific">Polysphondylium violaceum</name>
    <dbReference type="NCBI Taxonomy" id="133409"/>
    <lineage>
        <taxon>Eukaryota</taxon>
        <taxon>Amoebozoa</taxon>
        <taxon>Evosea</taxon>
        <taxon>Eumycetozoa</taxon>
        <taxon>Dictyostelia</taxon>
        <taxon>Dictyosteliales</taxon>
        <taxon>Dictyosteliaceae</taxon>
        <taxon>Polysphondylium</taxon>
    </lineage>
</organism>
<reference evidence="1" key="1">
    <citation type="submission" date="2020-01" db="EMBL/GenBank/DDBJ databases">
        <title>Development of genomics and gene disruption for Polysphondylium violaceum indicates a role for the polyketide synthase stlB in stalk morphogenesis.</title>
        <authorList>
            <person name="Narita B."/>
            <person name="Kawabe Y."/>
            <person name="Kin K."/>
            <person name="Saito T."/>
            <person name="Gibbs R."/>
            <person name="Kuspa A."/>
            <person name="Muzny D."/>
            <person name="Queller D."/>
            <person name="Richards S."/>
            <person name="Strassman J."/>
            <person name="Sucgang R."/>
            <person name="Worley K."/>
            <person name="Schaap P."/>
        </authorList>
    </citation>
    <scope>NUCLEOTIDE SEQUENCE</scope>
    <source>
        <strain evidence="1">QSvi11</strain>
    </source>
</reference>
<evidence type="ECO:0000313" key="1">
    <source>
        <dbReference type="EMBL" id="KAF2076210.1"/>
    </source>
</evidence>
<feature type="non-terminal residue" evidence="1">
    <location>
        <position position="85"/>
    </location>
</feature>
<proteinExistence type="predicted"/>
<keyword evidence="2" id="KW-1185">Reference proteome</keyword>
<dbReference type="AlphaFoldDB" id="A0A8J4PYV6"/>
<comment type="caution">
    <text evidence="1">The sequence shown here is derived from an EMBL/GenBank/DDBJ whole genome shotgun (WGS) entry which is preliminary data.</text>
</comment>
<accession>A0A8J4PYV6</accession>